<keyword evidence="10" id="KW-0804">Transcription</keyword>
<evidence type="ECO:0000256" key="6">
    <source>
        <dbReference type="ARBA" id="ARBA00022679"/>
    </source>
</evidence>
<organism evidence="15 16">
    <name type="scientific">Dendrobium chrysotoxum</name>
    <name type="common">Orchid</name>
    <dbReference type="NCBI Taxonomy" id="161865"/>
    <lineage>
        <taxon>Eukaryota</taxon>
        <taxon>Viridiplantae</taxon>
        <taxon>Streptophyta</taxon>
        <taxon>Embryophyta</taxon>
        <taxon>Tracheophyta</taxon>
        <taxon>Spermatophyta</taxon>
        <taxon>Magnoliopsida</taxon>
        <taxon>Liliopsida</taxon>
        <taxon>Asparagales</taxon>
        <taxon>Orchidaceae</taxon>
        <taxon>Epidendroideae</taxon>
        <taxon>Malaxideae</taxon>
        <taxon>Dendrobiinae</taxon>
        <taxon>Dendrobium</taxon>
    </lineage>
</organism>
<evidence type="ECO:0000256" key="7">
    <source>
        <dbReference type="ARBA" id="ARBA00022691"/>
    </source>
</evidence>
<dbReference type="PANTHER" id="PTHR11006">
    <property type="entry name" value="PROTEIN ARGININE N-METHYLTRANSFERASE"/>
    <property type="match status" value="1"/>
</dbReference>
<evidence type="ECO:0000256" key="10">
    <source>
        <dbReference type="ARBA" id="ARBA00023163"/>
    </source>
</evidence>
<keyword evidence="8" id="KW-0156">Chromatin regulator</keyword>
<reference evidence="15 16" key="1">
    <citation type="journal article" date="2021" name="Hortic Res">
        <title>Chromosome-scale assembly of the Dendrobium chrysotoxum genome enhances the understanding of orchid evolution.</title>
        <authorList>
            <person name="Zhang Y."/>
            <person name="Zhang G.Q."/>
            <person name="Zhang D."/>
            <person name="Liu X.D."/>
            <person name="Xu X.Y."/>
            <person name="Sun W.H."/>
            <person name="Yu X."/>
            <person name="Zhu X."/>
            <person name="Wang Z.W."/>
            <person name="Zhao X."/>
            <person name="Zhong W.Y."/>
            <person name="Chen H."/>
            <person name="Yin W.L."/>
            <person name="Huang T."/>
            <person name="Niu S.C."/>
            <person name="Liu Z.J."/>
        </authorList>
    </citation>
    <scope>NUCLEOTIDE SEQUENCE [LARGE SCALE GENOMIC DNA]</scope>
    <source>
        <strain evidence="15">Lindl</strain>
    </source>
</reference>
<dbReference type="EC" id="2.1.1.319" evidence="3"/>
<dbReference type="GO" id="GO:0035242">
    <property type="term" value="F:protein-arginine omega-N asymmetric methyltransferase activity"/>
    <property type="evidence" value="ECO:0007669"/>
    <property type="project" value="UniProtKB-EC"/>
</dbReference>
<feature type="domain" description="Protein arginine N-methyltransferase" evidence="14">
    <location>
        <begin position="36"/>
        <end position="172"/>
    </location>
</feature>
<keyword evidence="9" id="KW-0805">Transcription regulation</keyword>
<dbReference type="Pfam" id="PF22528">
    <property type="entry name" value="PRMT_C"/>
    <property type="match status" value="1"/>
</dbReference>
<dbReference type="GO" id="GO:0005634">
    <property type="term" value="C:nucleus"/>
    <property type="evidence" value="ECO:0007669"/>
    <property type="project" value="UniProtKB-SubCell"/>
</dbReference>
<evidence type="ECO:0000256" key="12">
    <source>
        <dbReference type="ARBA" id="ARBA00049086"/>
    </source>
</evidence>
<dbReference type="AlphaFoldDB" id="A0AAV7GSH7"/>
<dbReference type="PANTHER" id="PTHR11006:SF10">
    <property type="entry name" value="HISTONE-ARGININE METHYLTRANSFERASE CARMER-RELATED"/>
    <property type="match status" value="1"/>
</dbReference>
<evidence type="ECO:0000256" key="4">
    <source>
        <dbReference type="ARBA" id="ARBA00022490"/>
    </source>
</evidence>
<evidence type="ECO:0000256" key="3">
    <source>
        <dbReference type="ARBA" id="ARBA00011925"/>
    </source>
</evidence>
<evidence type="ECO:0000256" key="8">
    <source>
        <dbReference type="ARBA" id="ARBA00022853"/>
    </source>
</evidence>
<evidence type="ECO:0000256" key="9">
    <source>
        <dbReference type="ARBA" id="ARBA00023015"/>
    </source>
</evidence>
<dbReference type="InterPro" id="IPR029063">
    <property type="entry name" value="SAM-dependent_MTases_sf"/>
</dbReference>
<gene>
    <name evidence="15" type="ORF">IEQ34_011869</name>
</gene>
<dbReference type="GO" id="GO:0070611">
    <property type="term" value="F:histone H3R2 methyltransferase activity"/>
    <property type="evidence" value="ECO:0007669"/>
    <property type="project" value="TreeGrafter"/>
</dbReference>
<dbReference type="InterPro" id="IPR025799">
    <property type="entry name" value="Arg_MeTrfase"/>
</dbReference>
<proteinExistence type="predicted"/>
<protein>
    <recommendedName>
        <fullName evidence="3">type I protein arginine methyltransferase</fullName>
        <ecNumber evidence="3">2.1.1.319</ecNumber>
    </recommendedName>
</protein>
<dbReference type="Gene3D" id="2.70.160.11">
    <property type="entry name" value="Hnrnp arginine n-methyltransferase1"/>
    <property type="match status" value="1"/>
</dbReference>
<evidence type="ECO:0000256" key="1">
    <source>
        <dbReference type="ARBA" id="ARBA00004123"/>
    </source>
</evidence>
<evidence type="ECO:0000313" key="16">
    <source>
        <dbReference type="Proteomes" id="UP000775213"/>
    </source>
</evidence>
<keyword evidence="4" id="KW-0963">Cytoplasm</keyword>
<evidence type="ECO:0000259" key="14">
    <source>
        <dbReference type="Pfam" id="PF22528"/>
    </source>
</evidence>
<dbReference type="EMBL" id="JAGFBR010000011">
    <property type="protein sequence ID" value="KAH0459055.1"/>
    <property type="molecule type" value="Genomic_DNA"/>
</dbReference>
<comment type="caution">
    <text evidence="15">The sequence shown here is derived from an EMBL/GenBank/DDBJ whole genome shotgun (WGS) entry which is preliminary data.</text>
</comment>
<keyword evidence="7 13" id="KW-0949">S-adenosyl-L-methionine</keyword>
<keyword evidence="11" id="KW-0539">Nucleus</keyword>
<dbReference type="GO" id="GO:0005737">
    <property type="term" value="C:cytoplasm"/>
    <property type="evidence" value="ECO:0007669"/>
    <property type="project" value="UniProtKB-SubCell"/>
</dbReference>
<dbReference type="Proteomes" id="UP000775213">
    <property type="component" value="Unassembled WGS sequence"/>
</dbReference>
<evidence type="ECO:0000256" key="2">
    <source>
        <dbReference type="ARBA" id="ARBA00004496"/>
    </source>
</evidence>
<evidence type="ECO:0000256" key="11">
    <source>
        <dbReference type="ARBA" id="ARBA00023242"/>
    </source>
</evidence>
<name>A0AAV7GSH7_DENCH</name>
<dbReference type="PROSITE" id="PS51678">
    <property type="entry name" value="SAM_MT_PRMT"/>
    <property type="match status" value="1"/>
</dbReference>
<evidence type="ECO:0000256" key="5">
    <source>
        <dbReference type="ARBA" id="ARBA00022603"/>
    </source>
</evidence>
<keyword evidence="16" id="KW-1185">Reference proteome</keyword>
<dbReference type="GO" id="GO:0032259">
    <property type="term" value="P:methylation"/>
    <property type="evidence" value="ECO:0007669"/>
    <property type="project" value="UniProtKB-KW"/>
</dbReference>
<keyword evidence="6 13" id="KW-0808">Transferase</keyword>
<evidence type="ECO:0000313" key="15">
    <source>
        <dbReference type="EMBL" id="KAH0459055.1"/>
    </source>
</evidence>
<sequence>MKPAPYNWDKANIYNDDLCTLFDKNAKYSKLYLAIFWQQQNFFGVDLSPLHGSAFQAYFSQPVVDAFDPRLLVSPATFHTIDFTRIKEEELYEIDIPLHFTASVGGRVHGLACWFDVLFDGSSVQRWLTTAPGAPTTHWYQLRCVLSQPIYVMSGQEITGRFNLVAHSAQSYTINLTLSAKMFGPGADQGGIQQTSSCKLNLKDPYYRMSQTPTYAWNQDLELQEAIDPQEIIQTPEEIDPCIILQTEDCPEAFSAYSTICISVFLSSLPPNLSSLYSSIPLRFIFSKSMERMVEKIKKFWPWFRTAFESVKLCENRLDRKQFFYFYKMFLTMYCHHKIEVPIDNLLIKKSKFYEDNMFT</sequence>
<evidence type="ECO:0000256" key="13">
    <source>
        <dbReference type="PROSITE-ProRule" id="PRU01015"/>
    </source>
</evidence>
<dbReference type="SUPFAM" id="SSF53335">
    <property type="entry name" value="S-adenosyl-L-methionine-dependent methyltransferases"/>
    <property type="match status" value="1"/>
</dbReference>
<keyword evidence="5 13" id="KW-0489">Methyltransferase</keyword>
<comment type="catalytic activity">
    <reaction evidence="12">
        <text>L-arginyl-[protein] + 2 S-adenosyl-L-methionine = N(omega),N(omega)-dimethyl-L-arginyl-[protein] + 2 S-adenosyl-L-homocysteine + 2 H(+)</text>
        <dbReference type="Rhea" id="RHEA:48096"/>
        <dbReference type="Rhea" id="RHEA-COMP:10532"/>
        <dbReference type="Rhea" id="RHEA-COMP:11991"/>
        <dbReference type="ChEBI" id="CHEBI:15378"/>
        <dbReference type="ChEBI" id="CHEBI:29965"/>
        <dbReference type="ChEBI" id="CHEBI:57856"/>
        <dbReference type="ChEBI" id="CHEBI:59789"/>
        <dbReference type="ChEBI" id="CHEBI:61897"/>
        <dbReference type="EC" id="2.1.1.319"/>
    </reaction>
</comment>
<dbReference type="InterPro" id="IPR055135">
    <property type="entry name" value="PRMT_dom"/>
</dbReference>
<accession>A0AAV7GSH7</accession>
<comment type="subcellular location">
    <subcellularLocation>
        <location evidence="2">Cytoplasm</location>
    </subcellularLocation>
    <subcellularLocation>
        <location evidence="1">Nucleus</location>
    </subcellularLocation>
</comment>